<sequence length="373" mass="42023">MKGHKVLPSVIVARSLLRKPVFFSLLGFLFVIYLYSSPSPFRSSPSSSPIIIPDNYQFYSTYRPPPHPAVAMPSVRISAAEETFDRKIYGGAGDKAHLGGFTELDLMGISPAVWTLMLQYFGVKSMLDVGCGKGVSTTWFALHGVDALCVEGSHDAVEINLMPDKAKQVVEHDFSRGPWWPSKTVDAVWCVEFTEHVGRNFHANYLPAFHQAAFIFVSHSHWGGWHHVEVHNDVWWKAKFQAHGFVYSEDLTQMVRETAKKEKQDNIAAFRGQNYNAQHVWTTMQVFINPAVASLAQHAHLFAEDGCYEGRENGQLVHKPCGEYVKRDGTKDSTHTAMDPNFLPLEITPEQDEKWKKLIQTSLPPVDEPPNEI</sequence>
<gene>
    <name evidence="2" type="ORF">TrST_g13809</name>
</gene>
<reference evidence="3" key="1">
    <citation type="journal article" date="2023" name="Commun. Biol.">
        <title>Genome analysis of Parmales, the sister group of diatoms, reveals the evolutionary specialization of diatoms from phago-mixotrophs to photoautotrophs.</title>
        <authorList>
            <person name="Ban H."/>
            <person name="Sato S."/>
            <person name="Yoshikawa S."/>
            <person name="Yamada K."/>
            <person name="Nakamura Y."/>
            <person name="Ichinomiya M."/>
            <person name="Sato N."/>
            <person name="Blanc-Mathieu R."/>
            <person name="Endo H."/>
            <person name="Kuwata A."/>
            <person name="Ogata H."/>
        </authorList>
    </citation>
    <scope>NUCLEOTIDE SEQUENCE [LARGE SCALE GENOMIC DNA]</scope>
    <source>
        <strain evidence="3">NIES 3701</strain>
    </source>
</reference>
<dbReference type="InterPro" id="IPR029063">
    <property type="entry name" value="SAM-dependent_MTases_sf"/>
</dbReference>
<evidence type="ECO:0000313" key="2">
    <source>
        <dbReference type="EMBL" id="GMH93345.1"/>
    </source>
</evidence>
<evidence type="ECO:0000256" key="1">
    <source>
        <dbReference type="SAM" id="Phobius"/>
    </source>
</evidence>
<dbReference type="OrthoDB" id="198346at2759"/>
<evidence type="ECO:0000313" key="3">
    <source>
        <dbReference type="Proteomes" id="UP001165085"/>
    </source>
</evidence>
<comment type="caution">
    <text evidence="2">The sequence shown here is derived from an EMBL/GenBank/DDBJ whole genome shotgun (WGS) entry which is preliminary data.</text>
</comment>
<dbReference type="Proteomes" id="UP001165085">
    <property type="component" value="Unassembled WGS sequence"/>
</dbReference>
<dbReference type="EMBL" id="BRXY01000411">
    <property type="protein sequence ID" value="GMH93345.1"/>
    <property type="molecule type" value="Genomic_DNA"/>
</dbReference>
<dbReference type="AlphaFoldDB" id="A0A9W7BSN4"/>
<dbReference type="Pfam" id="PF13489">
    <property type="entry name" value="Methyltransf_23"/>
    <property type="match status" value="1"/>
</dbReference>
<organism evidence="2 3">
    <name type="scientific">Triparma strigata</name>
    <dbReference type="NCBI Taxonomy" id="1606541"/>
    <lineage>
        <taxon>Eukaryota</taxon>
        <taxon>Sar</taxon>
        <taxon>Stramenopiles</taxon>
        <taxon>Ochrophyta</taxon>
        <taxon>Bolidophyceae</taxon>
        <taxon>Parmales</taxon>
        <taxon>Triparmaceae</taxon>
        <taxon>Triparma</taxon>
    </lineage>
</organism>
<accession>A0A9W7BSN4</accession>
<keyword evidence="1" id="KW-0812">Transmembrane</keyword>
<keyword evidence="3" id="KW-1185">Reference proteome</keyword>
<dbReference type="CDD" id="cd02440">
    <property type="entry name" value="AdoMet_MTases"/>
    <property type="match status" value="1"/>
</dbReference>
<keyword evidence="1" id="KW-1133">Transmembrane helix</keyword>
<name>A0A9W7BSN4_9STRA</name>
<proteinExistence type="predicted"/>
<dbReference type="SUPFAM" id="SSF53335">
    <property type="entry name" value="S-adenosyl-L-methionine-dependent methyltransferases"/>
    <property type="match status" value="1"/>
</dbReference>
<protein>
    <submittedName>
        <fullName evidence="2">Uncharacterized protein</fullName>
    </submittedName>
</protein>
<keyword evidence="1" id="KW-0472">Membrane</keyword>
<dbReference type="Gene3D" id="3.40.50.150">
    <property type="entry name" value="Vaccinia Virus protein VP39"/>
    <property type="match status" value="1"/>
</dbReference>
<feature type="transmembrane region" description="Helical" evidence="1">
    <location>
        <begin position="21"/>
        <end position="38"/>
    </location>
</feature>